<feature type="signal peptide" evidence="5">
    <location>
        <begin position="1"/>
        <end position="25"/>
    </location>
</feature>
<sequence>MHLLTLTSWFSLIWFFYCIESRTWSEPHNQQVIFNSGETYTKFESSKVEDAGVLSRWASATKSQFLAEILENKADEWIIVMGNEAGDTDSMAAAIAWAYHLSNLKRNSQKAIPLLQTVADALDLRPENQLALQKSHMGPRHRDLLTIDELPIRAFELSLHLRGIALVDHNVPTPEWHHAPILSIIDHHADRKFNLSASPRVLETSASCCSLVADLILKSEDRGEHATIPGEKSGIPSDLVNLLLRAIALDSHGLGSASSREIDHLAVFGLFKLSQWHHPSGKPRDQSREKRQVRKIMKSFQHEMSEAQLQLEALDLRDLFRRDWKTSAVQTNSSRYPYLTIGFASIPYSMATQIQRTPEKTVPEWFAIERAFTAEIGADVSVVLTQAKSAITGHSEKEIVLVVAHGWGKRLSQAAATDLFKTLCRAVQSELEGLKDWIRPDNKPLLPRRMAWRLPNEGYHINRKILMPLILNAASDWTWDPPDSISGSNKQSLYVMST</sequence>
<keyword evidence="2" id="KW-0479">Metal-binding</keyword>
<evidence type="ECO:0000256" key="3">
    <source>
        <dbReference type="ARBA" id="ARBA00022801"/>
    </source>
</evidence>
<dbReference type="PANTHER" id="PTHR12112:SF20">
    <property type="entry name" value="EXOPOLYPHOSPHATASE"/>
    <property type="match status" value="1"/>
</dbReference>
<dbReference type="Gene3D" id="3.90.1640.10">
    <property type="entry name" value="inorganic pyrophosphatase (n-terminal core)"/>
    <property type="match status" value="1"/>
</dbReference>
<evidence type="ECO:0000256" key="1">
    <source>
        <dbReference type="ARBA" id="ARBA00001936"/>
    </source>
</evidence>
<dbReference type="SUPFAM" id="SSF64182">
    <property type="entry name" value="DHH phosphoesterases"/>
    <property type="match status" value="1"/>
</dbReference>
<evidence type="ECO:0000259" key="6">
    <source>
        <dbReference type="Pfam" id="PF01368"/>
    </source>
</evidence>
<dbReference type="AlphaFoldDB" id="A0A9Q3CJZ2"/>
<evidence type="ECO:0000256" key="5">
    <source>
        <dbReference type="SAM" id="SignalP"/>
    </source>
</evidence>
<dbReference type="PANTHER" id="PTHR12112">
    <property type="entry name" value="BNIP - RELATED"/>
    <property type="match status" value="1"/>
</dbReference>
<dbReference type="GO" id="GO:0046872">
    <property type="term" value="F:metal ion binding"/>
    <property type="evidence" value="ECO:0007669"/>
    <property type="project" value="UniProtKB-KW"/>
</dbReference>
<evidence type="ECO:0000313" key="9">
    <source>
        <dbReference type="Proteomes" id="UP000765509"/>
    </source>
</evidence>
<feature type="domain" description="DHHA2" evidence="7">
    <location>
        <begin position="303"/>
        <end position="472"/>
    </location>
</feature>
<dbReference type="Gene3D" id="3.10.310.20">
    <property type="entry name" value="DHHA2 domain"/>
    <property type="match status" value="1"/>
</dbReference>
<evidence type="ECO:0000256" key="2">
    <source>
        <dbReference type="ARBA" id="ARBA00022723"/>
    </source>
</evidence>
<dbReference type="InterPro" id="IPR038763">
    <property type="entry name" value="DHH_sf"/>
</dbReference>
<dbReference type="Pfam" id="PF02833">
    <property type="entry name" value="DHHA2"/>
    <property type="match status" value="1"/>
</dbReference>
<feature type="chain" id="PRO_5040198327" description="DHHA2 domain-containing protein" evidence="5">
    <location>
        <begin position="26"/>
        <end position="498"/>
    </location>
</feature>
<dbReference type="OrthoDB" id="374045at2759"/>
<dbReference type="Pfam" id="PF01368">
    <property type="entry name" value="DHH"/>
    <property type="match status" value="1"/>
</dbReference>
<keyword evidence="9" id="KW-1185">Reference proteome</keyword>
<dbReference type="Proteomes" id="UP000765509">
    <property type="component" value="Unassembled WGS sequence"/>
</dbReference>
<evidence type="ECO:0008006" key="10">
    <source>
        <dbReference type="Google" id="ProtNLM"/>
    </source>
</evidence>
<comment type="caution">
    <text evidence="8">The sequence shown here is derived from an EMBL/GenBank/DDBJ whole genome shotgun (WGS) entry which is preliminary data.</text>
</comment>
<keyword evidence="3" id="KW-0378">Hydrolase</keyword>
<dbReference type="InterPro" id="IPR001667">
    <property type="entry name" value="DDH_dom"/>
</dbReference>
<evidence type="ECO:0000256" key="4">
    <source>
        <dbReference type="ARBA" id="ARBA00023211"/>
    </source>
</evidence>
<proteinExistence type="predicted"/>
<dbReference type="GO" id="GO:0005737">
    <property type="term" value="C:cytoplasm"/>
    <property type="evidence" value="ECO:0007669"/>
    <property type="project" value="InterPro"/>
</dbReference>
<comment type="cofactor">
    <cofactor evidence="1">
        <name>Mn(2+)</name>
        <dbReference type="ChEBI" id="CHEBI:29035"/>
    </cofactor>
</comment>
<dbReference type="InterPro" id="IPR004097">
    <property type="entry name" value="DHHA2"/>
</dbReference>
<organism evidence="8 9">
    <name type="scientific">Austropuccinia psidii MF-1</name>
    <dbReference type="NCBI Taxonomy" id="1389203"/>
    <lineage>
        <taxon>Eukaryota</taxon>
        <taxon>Fungi</taxon>
        <taxon>Dikarya</taxon>
        <taxon>Basidiomycota</taxon>
        <taxon>Pucciniomycotina</taxon>
        <taxon>Pucciniomycetes</taxon>
        <taxon>Pucciniales</taxon>
        <taxon>Sphaerophragmiaceae</taxon>
        <taxon>Austropuccinia</taxon>
    </lineage>
</organism>
<accession>A0A9Q3CJZ2</accession>
<gene>
    <name evidence="8" type="ORF">O181_024792</name>
</gene>
<keyword evidence="4" id="KW-0464">Manganese</keyword>
<keyword evidence="5" id="KW-0732">Signal</keyword>
<dbReference type="GO" id="GO:0004309">
    <property type="term" value="F:exopolyphosphatase activity"/>
    <property type="evidence" value="ECO:0007669"/>
    <property type="project" value="TreeGrafter"/>
</dbReference>
<evidence type="ECO:0000259" key="7">
    <source>
        <dbReference type="Pfam" id="PF02833"/>
    </source>
</evidence>
<name>A0A9Q3CJZ2_9BASI</name>
<evidence type="ECO:0000313" key="8">
    <source>
        <dbReference type="EMBL" id="MBW0485077.1"/>
    </source>
</evidence>
<dbReference type="InterPro" id="IPR038222">
    <property type="entry name" value="DHHA2_dom_sf"/>
</dbReference>
<reference evidence="8" key="1">
    <citation type="submission" date="2021-03" db="EMBL/GenBank/DDBJ databases">
        <title>Draft genome sequence of rust myrtle Austropuccinia psidii MF-1, a brazilian biotype.</title>
        <authorList>
            <person name="Quecine M.C."/>
            <person name="Pachon D.M.R."/>
            <person name="Bonatelli M.L."/>
            <person name="Correr F.H."/>
            <person name="Franceschini L.M."/>
            <person name="Leite T.F."/>
            <person name="Margarido G.R.A."/>
            <person name="Almeida C.A."/>
            <person name="Ferrarezi J.A."/>
            <person name="Labate C.A."/>
        </authorList>
    </citation>
    <scope>NUCLEOTIDE SEQUENCE</scope>
    <source>
        <strain evidence="8">MF-1</strain>
    </source>
</reference>
<feature type="domain" description="DDH" evidence="6">
    <location>
        <begin position="78"/>
        <end position="244"/>
    </location>
</feature>
<protein>
    <recommendedName>
        <fullName evidence="10">DHHA2 domain-containing protein</fullName>
    </recommendedName>
</protein>
<dbReference type="EMBL" id="AVOT02007994">
    <property type="protein sequence ID" value="MBW0485077.1"/>
    <property type="molecule type" value="Genomic_DNA"/>
</dbReference>